<feature type="domain" description="HTH cro/C1-type" evidence="1">
    <location>
        <begin position="3"/>
        <end position="57"/>
    </location>
</feature>
<name>A0AB35YZW2_9FLAO</name>
<accession>A0AB35YZW2</accession>
<organism evidence="2 4">
    <name type="scientific">Aequorivita flava</name>
    <dbReference type="NCBI Taxonomy" id="3114371"/>
    <lineage>
        <taxon>Bacteria</taxon>
        <taxon>Pseudomonadati</taxon>
        <taxon>Bacteroidota</taxon>
        <taxon>Flavobacteriia</taxon>
        <taxon>Flavobacteriales</taxon>
        <taxon>Flavobacteriaceae</taxon>
        <taxon>Aequorivita</taxon>
    </lineage>
</organism>
<reference evidence="2 5" key="1">
    <citation type="submission" date="2024-01" db="EMBL/GenBank/DDBJ databases">
        <title>Aequorivita flavus sp. nov., isolated from deep-sea sediment.</title>
        <authorList>
            <person name="Chen X."/>
        </authorList>
    </citation>
    <scope>NUCLEOTIDE SEQUENCE</scope>
    <source>
        <strain evidence="2">MCCC 1A16923</strain>
        <strain evidence="3 5">MCCC 1A16935</strain>
    </source>
</reference>
<dbReference type="PROSITE" id="PS50943">
    <property type="entry name" value="HTH_CROC1"/>
    <property type="match status" value="1"/>
</dbReference>
<dbReference type="Gene3D" id="1.10.260.40">
    <property type="entry name" value="lambda repressor-like DNA-binding domains"/>
    <property type="match status" value="1"/>
</dbReference>
<dbReference type="InterPro" id="IPR001387">
    <property type="entry name" value="Cro/C1-type_HTH"/>
</dbReference>
<dbReference type="SUPFAM" id="SSF47413">
    <property type="entry name" value="lambda repressor-like DNA-binding domains"/>
    <property type="match status" value="1"/>
</dbReference>
<dbReference type="SMART" id="SM00530">
    <property type="entry name" value="HTH_XRE"/>
    <property type="match status" value="1"/>
</dbReference>
<evidence type="ECO:0000313" key="5">
    <source>
        <dbReference type="Proteomes" id="UP001390963"/>
    </source>
</evidence>
<dbReference type="AlphaFoldDB" id="A0AB35YZW2"/>
<comment type="caution">
    <text evidence="2">The sequence shown here is derived from an EMBL/GenBank/DDBJ whole genome shotgun (WGS) entry which is preliminary data.</text>
</comment>
<dbReference type="EMBL" id="JAZBJM010000016">
    <property type="protein sequence ID" value="MEM0519583.1"/>
    <property type="molecule type" value="Genomic_DNA"/>
</dbReference>
<gene>
    <name evidence="3" type="ORF">VZD24_14565</name>
    <name evidence="2" type="ORF">VZD85_14570</name>
</gene>
<dbReference type="CDD" id="cd00093">
    <property type="entry name" value="HTH_XRE"/>
    <property type="match status" value="1"/>
</dbReference>
<proteinExistence type="predicted"/>
<evidence type="ECO:0000313" key="4">
    <source>
        <dbReference type="Proteomes" id="UP001388259"/>
    </source>
</evidence>
<evidence type="ECO:0000313" key="2">
    <source>
        <dbReference type="EMBL" id="MEM0519583.1"/>
    </source>
</evidence>
<evidence type="ECO:0000259" key="1">
    <source>
        <dbReference type="PROSITE" id="PS50943"/>
    </source>
</evidence>
<evidence type="ECO:0000313" key="3">
    <source>
        <dbReference type="EMBL" id="MEM0574745.1"/>
    </source>
</evidence>
<dbReference type="Pfam" id="PF01381">
    <property type="entry name" value="HTH_3"/>
    <property type="match status" value="1"/>
</dbReference>
<protein>
    <submittedName>
        <fullName evidence="2">Helix-turn-helix transcriptional regulator</fullName>
    </submittedName>
</protein>
<dbReference type="InterPro" id="IPR010982">
    <property type="entry name" value="Lambda_DNA-bd_dom_sf"/>
</dbReference>
<dbReference type="Proteomes" id="UP001390963">
    <property type="component" value="Unassembled WGS sequence"/>
</dbReference>
<dbReference type="GO" id="GO:0003677">
    <property type="term" value="F:DNA binding"/>
    <property type="evidence" value="ECO:0007669"/>
    <property type="project" value="InterPro"/>
</dbReference>
<keyword evidence="5" id="KW-1185">Reference proteome</keyword>
<dbReference type="RefSeq" id="WP_342688012.1">
    <property type="nucleotide sequence ID" value="NZ_JAZBJM010000016.1"/>
</dbReference>
<dbReference type="Proteomes" id="UP001388259">
    <property type="component" value="Unassembled WGS sequence"/>
</dbReference>
<sequence>MMLKELLKSKGVKQKWLAKKIGVSEVTLSNWVKDKSHPSKGNLKKLSEALNIDEADLIN</sequence>
<dbReference type="EMBL" id="JBANCF010000018">
    <property type="protein sequence ID" value="MEM0574745.1"/>
    <property type="molecule type" value="Genomic_DNA"/>
</dbReference>